<dbReference type="PANTHER" id="PTHR11669">
    <property type="entry name" value="REPLICATION FACTOR C / DNA POLYMERASE III GAMMA-TAU SUBUNIT"/>
    <property type="match status" value="1"/>
</dbReference>
<dbReference type="Proteomes" id="UP001628124">
    <property type="component" value="Unassembled WGS sequence"/>
</dbReference>
<comment type="caution">
    <text evidence="1">The sequence shown here is derived from an EMBL/GenBank/DDBJ whole genome shotgun (WGS) entry which is preliminary data.</text>
</comment>
<protein>
    <submittedName>
        <fullName evidence="1">DNA polymerase III subunit delta</fullName>
    </submittedName>
</protein>
<evidence type="ECO:0000313" key="1">
    <source>
        <dbReference type="EMBL" id="GAA5253013.1"/>
    </source>
</evidence>
<dbReference type="NCBIfam" id="NF005132">
    <property type="entry name" value="PRK06581.1"/>
    <property type="match status" value="1"/>
</dbReference>
<dbReference type="InterPro" id="IPR050238">
    <property type="entry name" value="DNA_Rep/Repair_Clamp_Loader"/>
</dbReference>
<dbReference type="EMBL" id="BAABMM010000042">
    <property type="protein sequence ID" value="GAA5253013.1"/>
    <property type="molecule type" value="Genomic_DNA"/>
</dbReference>
<sequence>MTLEKPAHATMLCKSRHDIEQFLTILQPLIIERLEFNLKHNKLYNSWLIEAENIEQALKDLEDFIYSKLFKDSIPLENNPDYHFIARETSSTSNAKNISIEQIRKLQDFLSKTSAISGYKVAVIYSADLMNLNAANSCLKILEDAPKNSYIFLITSRAASIISTIRSRCFKVNVRSPLPHARNDLYLQFIQPIADNETLDFIHRFTTKDRELWLDFIDNLLLLMNRILKKSANVNIELLDLENKIFNKLSNKHPSYLLQKFTGIKKLIYNTIDYDLDLKTSYILVVNEFSSN</sequence>
<evidence type="ECO:0000313" key="2">
    <source>
        <dbReference type="Proteomes" id="UP001628124"/>
    </source>
</evidence>
<dbReference type="SUPFAM" id="SSF52540">
    <property type="entry name" value="P-loop containing nucleoside triphosphate hydrolases"/>
    <property type="match status" value="1"/>
</dbReference>
<gene>
    <name evidence="1" type="ORF">KNCP2_13010</name>
</gene>
<reference evidence="1 2" key="1">
    <citation type="journal article" date="2024" name="Microbiol. Immunol.">
        <title>Discovery of a novel spotted fever group Rickettsia, 'Candidatus Rickettsia kedanie,' in unfed larval chigger mites, Leptotrombidium scutellare.</title>
        <authorList>
            <person name="Ogawa M."/>
            <person name="Matsutani M."/>
            <person name="Katayama T."/>
            <person name="Takada N."/>
            <person name="Noda S."/>
            <person name="Takahashi M."/>
            <person name="Kageyama D."/>
            <person name="Hanaoka N."/>
            <person name="Ebihara H."/>
        </authorList>
    </citation>
    <scope>NUCLEOTIDE SEQUENCE [LARGE SCALE GENOMIC DNA]</scope>
    <source>
        <strain evidence="1 2">KNCP2-13</strain>
    </source>
</reference>
<name>A0ABP9TY50_9RICK</name>
<dbReference type="Gene3D" id="3.40.50.300">
    <property type="entry name" value="P-loop containing nucleotide triphosphate hydrolases"/>
    <property type="match status" value="1"/>
</dbReference>
<keyword evidence="2" id="KW-1185">Reference proteome</keyword>
<accession>A0ABP9TY50</accession>
<organism evidence="1 2">
    <name type="scientific">Candidatus Rickettsia kedanie</name>
    <dbReference type="NCBI Taxonomy" id="3115352"/>
    <lineage>
        <taxon>Bacteria</taxon>
        <taxon>Pseudomonadati</taxon>
        <taxon>Pseudomonadota</taxon>
        <taxon>Alphaproteobacteria</taxon>
        <taxon>Rickettsiales</taxon>
        <taxon>Rickettsiaceae</taxon>
        <taxon>Rickettsieae</taxon>
        <taxon>Rickettsia</taxon>
        <taxon>spotted fever group</taxon>
    </lineage>
</organism>
<dbReference type="Pfam" id="PF13177">
    <property type="entry name" value="DNA_pol3_delta2"/>
    <property type="match status" value="1"/>
</dbReference>
<dbReference type="InterPro" id="IPR027417">
    <property type="entry name" value="P-loop_NTPase"/>
</dbReference>
<proteinExistence type="predicted"/>
<dbReference type="PANTHER" id="PTHR11669:SF8">
    <property type="entry name" value="DNA POLYMERASE III SUBUNIT DELTA"/>
    <property type="match status" value="1"/>
</dbReference>